<sequence length="133" mass="14674">MIEPAEPLGAFSIAKVFKASNVSSSSTHHLHIIIIHRHPPPPSITNIDGEIPSNIFLKVDDLTKEDLVTSTLNAHFEPLQSNDDPKMKALNQLDLLINCAGCSLGNKPIVNVSAETFWTVMEINFMVLFILSR</sequence>
<evidence type="ECO:0000313" key="2">
    <source>
        <dbReference type="Proteomes" id="UP001516023"/>
    </source>
</evidence>
<proteinExistence type="predicted"/>
<keyword evidence="2" id="KW-1185">Reference proteome</keyword>
<dbReference type="Gene3D" id="3.40.50.720">
    <property type="entry name" value="NAD(P)-binding Rossmann-like Domain"/>
    <property type="match status" value="1"/>
</dbReference>
<dbReference type="Proteomes" id="UP001516023">
    <property type="component" value="Unassembled WGS sequence"/>
</dbReference>
<dbReference type="SUPFAM" id="SSF51735">
    <property type="entry name" value="NAD(P)-binding Rossmann-fold domains"/>
    <property type="match status" value="1"/>
</dbReference>
<protein>
    <submittedName>
        <fullName evidence="1">Uncharacterized protein</fullName>
    </submittedName>
</protein>
<gene>
    <name evidence="1" type="ORF">HJC23_001839</name>
</gene>
<reference evidence="1 2" key="1">
    <citation type="journal article" date="2020" name="G3 (Bethesda)">
        <title>Improved Reference Genome for Cyclotella cryptica CCMP332, a Model for Cell Wall Morphogenesis, Salinity Adaptation, and Lipid Production in Diatoms (Bacillariophyta).</title>
        <authorList>
            <person name="Roberts W.R."/>
            <person name="Downey K.M."/>
            <person name="Ruck E.C."/>
            <person name="Traller J.C."/>
            <person name="Alverson A.J."/>
        </authorList>
    </citation>
    <scope>NUCLEOTIDE SEQUENCE [LARGE SCALE GENOMIC DNA]</scope>
    <source>
        <strain evidence="1 2">CCMP332</strain>
    </source>
</reference>
<organism evidence="1 2">
    <name type="scientific">Cyclotella cryptica</name>
    <dbReference type="NCBI Taxonomy" id="29204"/>
    <lineage>
        <taxon>Eukaryota</taxon>
        <taxon>Sar</taxon>
        <taxon>Stramenopiles</taxon>
        <taxon>Ochrophyta</taxon>
        <taxon>Bacillariophyta</taxon>
        <taxon>Coscinodiscophyceae</taxon>
        <taxon>Thalassiosirophycidae</taxon>
        <taxon>Stephanodiscales</taxon>
        <taxon>Stephanodiscaceae</taxon>
        <taxon>Cyclotella</taxon>
    </lineage>
</organism>
<name>A0ABD3PI95_9STRA</name>
<dbReference type="EMBL" id="JABMIG020000175">
    <property type="protein sequence ID" value="KAL3787442.1"/>
    <property type="molecule type" value="Genomic_DNA"/>
</dbReference>
<dbReference type="InterPro" id="IPR036291">
    <property type="entry name" value="NAD(P)-bd_dom_sf"/>
</dbReference>
<evidence type="ECO:0000313" key="1">
    <source>
        <dbReference type="EMBL" id="KAL3787442.1"/>
    </source>
</evidence>
<comment type="caution">
    <text evidence="1">The sequence shown here is derived from an EMBL/GenBank/DDBJ whole genome shotgun (WGS) entry which is preliminary data.</text>
</comment>
<dbReference type="AlphaFoldDB" id="A0ABD3PI95"/>
<accession>A0ABD3PI95</accession>